<feature type="non-terminal residue" evidence="2">
    <location>
        <position position="169"/>
    </location>
</feature>
<sequence length="169" mass="19397">MNINVNFVWIPSHIGIAGNQEVDSLAKLAVLSTEAVEIRSIPHLDVEPVIKNLVINAWRTKWNQSTSKLREVKHSILPWKSTPNKRLHQIILSRLRIGQTAITHEHLLESEVKLQCYVCDIVLNVRPILLECPLYCMERLQYKLQDTLQAILSDGTDMNNLTSYLYSIN</sequence>
<dbReference type="Gene3D" id="3.30.420.10">
    <property type="entry name" value="Ribonuclease H-like superfamily/Ribonuclease H"/>
    <property type="match status" value="1"/>
</dbReference>
<evidence type="ECO:0000313" key="2">
    <source>
        <dbReference type="RefSeq" id="XP_028131347.1"/>
    </source>
</evidence>
<dbReference type="RefSeq" id="XP_028131347.1">
    <property type="nucleotide sequence ID" value="XM_028275546.1"/>
</dbReference>
<organism evidence="2">
    <name type="scientific">Diabrotica virgifera virgifera</name>
    <name type="common">western corn rootworm</name>
    <dbReference type="NCBI Taxonomy" id="50390"/>
    <lineage>
        <taxon>Eukaryota</taxon>
        <taxon>Metazoa</taxon>
        <taxon>Ecdysozoa</taxon>
        <taxon>Arthropoda</taxon>
        <taxon>Hexapoda</taxon>
        <taxon>Insecta</taxon>
        <taxon>Pterygota</taxon>
        <taxon>Neoptera</taxon>
        <taxon>Endopterygota</taxon>
        <taxon>Coleoptera</taxon>
        <taxon>Polyphaga</taxon>
        <taxon>Cucujiformia</taxon>
        <taxon>Chrysomeloidea</taxon>
        <taxon>Chrysomelidae</taxon>
        <taxon>Galerucinae</taxon>
        <taxon>Diabroticina</taxon>
        <taxon>Diabroticites</taxon>
        <taxon>Diabrotica</taxon>
    </lineage>
</organism>
<dbReference type="SUPFAM" id="SSF53098">
    <property type="entry name" value="Ribonuclease H-like"/>
    <property type="match status" value="1"/>
</dbReference>
<accession>A0A6P7F9A6</accession>
<reference evidence="2" key="1">
    <citation type="submission" date="2025-08" db="UniProtKB">
        <authorList>
            <consortium name="RefSeq"/>
        </authorList>
    </citation>
    <scope>IDENTIFICATION</scope>
    <source>
        <tissue evidence="2">Whole insect</tissue>
    </source>
</reference>
<dbReference type="GO" id="GO:0004523">
    <property type="term" value="F:RNA-DNA hybrid ribonuclease activity"/>
    <property type="evidence" value="ECO:0007669"/>
    <property type="project" value="InterPro"/>
</dbReference>
<proteinExistence type="predicted"/>
<dbReference type="InParanoid" id="A0A6P7F9A6"/>
<name>A0A6P7F9A6_DIAVI</name>
<dbReference type="InterPro" id="IPR012337">
    <property type="entry name" value="RNaseH-like_sf"/>
</dbReference>
<dbReference type="GO" id="GO:0003676">
    <property type="term" value="F:nucleic acid binding"/>
    <property type="evidence" value="ECO:0007669"/>
    <property type="project" value="InterPro"/>
</dbReference>
<dbReference type="AlphaFoldDB" id="A0A6P7F9A6"/>
<dbReference type="PROSITE" id="PS50879">
    <property type="entry name" value="RNASE_H_1"/>
    <property type="match status" value="1"/>
</dbReference>
<dbReference type="InterPro" id="IPR036397">
    <property type="entry name" value="RNaseH_sf"/>
</dbReference>
<feature type="domain" description="RNase H type-1" evidence="1">
    <location>
        <begin position="1"/>
        <end position="31"/>
    </location>
</feature>
<evidence type="ECO:0000259" key="1">
    <source>
        <dbReference type="PROSITE" id="PS50879"/>
    </source>
</evidence>
<protein>
    <submittedName>
        <fullName evidence="2">Uncharacterized protein LOC114327050</fullName>
    </submittedName>
</protein>
<gene>
    <name evidence="2" type="primary">LOC114327050</name>
</gene>
<dbReference type="InterPro" id="IPR002156">
    <property type="entry name" value="RNaseH_domain"/>
</dbReference>